<name>A0ABT3XXN5_9FLAO</name>
<dbReference type="InterPro" id="IPR017853">
    <property type="entry name" value="GH"/>
</dbReference>
<keyword evidence="2" id="KW-1185">Reference proteome</keyword>
<dbReference type="Gene3D" id="3.20.20.80">
    <property type="entry name" value="Glycosidases"/>
    <property type="match status" value="1"/>
</dbReference>
<dbReference type="Proteomes" id="UP001073122">
    <property type="component" value="Unassembled WGS sequence"/>
</dbReference>
<proteinExistence type="predicted"/>
<accession>A0ABT3XXN5</accession>
<evidence type="ECO:0000313" key="1">
    <source>
        <dbReference type="EMBL" id="MCX8526425.1"/>
    </source>
</evidence>
<dbReference type="SUPFAM" id="SSF51445">
    <property type="entry name" value="(Trans)glycosidases"/>
    <property type="match status" value="1"/>
</dbReference>
<evidence type="ECO:0008006" key="3">
    <source>
        <dbReference type="Google" id="ProtNLM"/>
    </source>
</evidence>
<gene>
    <name evidence="1" type="ORF">OF897_21130</name>
</gene>
<comment type="caution">
    <text evidence="1">The sequence shown here is derived from an EMBL/GenBank/DDBJ whole genome shotgun (WGS) entry which is preliminary data.</text>
</comment>
<organism evidence="1 2">
    <name type="scientific">Chryseobacterium formosus</name>
    <dbReference type="NCBI Taxonomy" id="1537363"/>
    <lineage>
        <taxon>Bacteria</taxon>
        <taxon>Pseudomonadati</taxon>
        <taxon>Bacteroidota</taxon>
        <taxon>Flavobacteriia</taxon>
        <taxon>Flavobacteriales</taxon>
        <taxon>Weeksellaceae</taxon>
        <taxon>Chryseobacterium group</taxon>
        <taxon>Chryseobacterium</taxon>
    </lineage>
</organism>
<dbReference type="RefSeq" id="WP_267267653.1">
    <property type="nucleotide sequence ID" value="NZ_JAOVZW010000034.1"/>
</dbReference>
<evidence type="ECO:0000313" key="2">
    <source>
        <dbReference type="Proteomes" id="UP001073122"/>
    </source>
</evidence>
<dbReference type="EMBL" id="JAOVZW010000034">
    <property type="protein sequence ID" value="MCX8526425.1"/>
    <property type="molecule type" value="Genomic_DNA"/>
</dbReference>
<sequence length="392" mass="45767">MFSNDPLSLNVNPFNSFLMGGFECADQQNAFGNRIDLYQVSGHDLYLEEDYDRVHQLGMKTIREGIRWSKVEISPYQYDWTEVERIIKFSQAKNIQIVWDICHFGFPDDLTPLHPMFSRRFSHLCREFVIKYRSLVPKGDLIVTPINEVSFISWLGGDVRGTSPYCIGQGWEVKYALMKAYIEGIEMMKDIDITVRIMITEPLISIVTNNELDVESFLFAEEKHFEQFQVHDILSGAMCPELRGKPEYLDIIGVNYYYNNQWINETHEFLPWAEEPPHPLFRSLHSLIETVFARYERPIVISETSHPGEDRSKWIRSVTTECLSVLETGISLWGCCFYPVIDRPDWDDLNEWHHSGIWDIFDPISLNREADKESLQAINDFNKRLNTILATD</sequence>
<protein>
    <recommendedName>
        <fullName evidence="3">Amine oxidase</fullName>
    </recommendedName>
</protein>
<reference evidence="1" key="1">
    <citation type="submission" date="2022-10" db="EMBL/GenBank/DDBJ databases">
        <title>Chryseobacterium sp. nov., a novel bacterial species.</title>
        <authorList>
            <person name="Cao Y."/>
        </authorList>
    </citation>
    <scope>NUCLEOTIDE SEQUENCE</scope>
    <source>
        <strain evidence="1">CCTCC AB2015118</strain>
    </source>
</reference>